<keyword evidence="3" id="KW-1185">Reference proteome</keyword>
<evidence type="ECO:0000313" key="2">
    <source>
        <dbReference type="EMBL" id="KAJ5360050.1"/>
    </source>
</evidence>
<feature type="region of interest" description="Disordered" evidence="1">
    <location>
        <begin position="1"/>
        <end position="67"/>
    </location>
</feature>
<evidence type="ECO:0000256" key="1">
    <source>
        <dbReference type="SAM" id="MobiDB-lite"/>
    </source>
</evidence>
<organism evidence="2 3">
    <name type="scientific">Penicillium concentricum</name>
    <dbReference type="NCBI Taxonomy" id="293559"/>
    <lineage>
        <taxon>Eukaryota</taxon>
        <taxon>Fungi</taxon>
        <taxon>Dikarya</taxon>
        <taxon>Ascomycota</taxon>
        <taxon>Pezizomycotina</taxon>
        <taxon>Eurotiomycetes</taxon>
        <taxon>Eurotiomycetidae</taxon>
        <taxon>Eurotiales</taxon>
        <taxon>Aspergillaceae</taxon>
        <taxon>Penicillium</taxon>
    </lineage>
</organism>
<protein>
    <submittedName>
        <fullName evidence="2">Uncharacterized protein</fullName>
    </submittedName>
</protein>
<comment type="caution">
    <text evidence="2">The sequence shown here is derived from an EMBL/GenBank/DDBJ whole genome shotgun (WGS) entry which is preliminary data.</text>
</comment>
<proteinExistence type="predicted"/>
<evidence type="ECO:0000313" key="3">
    <source>
        <dbReference type="Proteomes" id="UP001147752"/>
    </source>
</evidence>
<name>A0A9W9RH04_9EURO</name>
<reference evidence="2" key="2">
    <citation type="journal article" date="2023" name="IMA Fungus">
        <title>Comparative genomic study of the Penicillium genus elucidates a diverse pangenome and 15 lateral gene transfer events.</title>
        <authorList>
            <person name="Petersen C."/>
            <person name="Sorensen T."/>
            <person name="Nielsen M.R."/>
            <person name="Sondergaard T.E."/>
            <person name="Sorensen J.L."/>
            <person name="Fitzpatrick D.A."/>
            <person name="Frisvad J.C."/>
            <person name="Nielsen K.L."/>
        </authorList>
    </citation>
    <scope>NUCLEOTIDE SEQUENCE</scope>
    <source>
        <strain evidence="2">IBT 3081</strain>
    </source>
</reference>
<dbReference type="RefSeq" id="XP_056575536.1">
    <property type="nucleotide sequence ID" value="XM_056726964.1"/>
</dbReference>
<sequence length="67" mass="7411">MNDANFAEPDASLPKRAQSSKSEAKDNEEDDRKVLEQAEAYEGTSLPGKEPLDEQDTHRMSIFSAPS</sequence>
<feature type="compositionally biased region" description="Basic and acidic residues" evidence="1">
    <location>
        <begin position="22"/>
        <end position="36"/>
    </location>
</feature>
<reference evidence="2" key="1">
    <citation type="submission" date="2022-12" db="EMBL/GenBank/DDBJ databases">
        <authorList>
            <person name="Petersen C."/>
        </authorList>
    </citation>
    <scope>NUCLEOTIDE SEQUENCE</scope>
    <source>
        <strain evidence="2">IBT 3081</strain>
    </source>
</reference>
<dbReference type="AlphaFoldDB" id="A0A9W9RH04"/>
<accession>A0A9W9RH04</accession>
<dbReference type="EMBL" id="JAPZBT010000004">
    <property type="protein sequence ID" value="KAJ5360050.1"/>
    <property type="molecule type" value="Genomic_DNA"/>
</dbReference>
<dbReference type="Proteomes" id="UP001147752">
    <property type="component" value="Unassembled WGS sequence"/>
</dbReference>
<gene>
    <name evidence="2" type="ORF">N7517_009241</name>
</gene>
<dbReference type="GeneID" id="81466147"/>
<feature type="compositionally biased region" description="Basic and acidic residues" evidence="1">
    <location>
        <begin position="50"/>
        <end position="59"/>
    </location>
</feature>